<dbReference type="Proteomes" id="UP000008130">
    <property type="component" value="Chromosome"/>
</dbReference>
<dbReference type="PATRIC" id="fig|991905.3.peg.3841"/>
<dbReference type="Gene3D" id="3.30.450.20">
    <property type="entry name" value="PAS domain"/>
    <property type="match status" value="1"/>
</dbReference>
<proteinExistence type="predicted"/>
<dbReference type="InterPro" id="IPR013655">
    <property type="entry name" value="PAS_fold_3"/>
</dbReference>
<sequence length="170" mass="19168">MQPTGVERFFDENDLIVSKTDLKGRITYTNHVFRAIAGYTGAELDGAPHSLIRHPDMPRCVFKLLWDTIAVGGEVFAYVKNMTKNGDHYWVFAHVTPSYDANGTMVGYHSNRRVPNRRIVDEVIVPIYRQLLDAENKTADRKAGMMAGHALLTGVLKDKGVSYDEFIHTL</sequence>
<evidence type="ECO:0000313" key="3">
    <source>
        <dbReference type="Proteomes" id="UP000008130"/>
    </source>
</evidence>
<dbReference type="KEGG" id="pgv:SL003B_3724"/>
<dbReference type="NCBIfam" id="TIGR00229">
    <property type="entry name" value="sensory_box"/>
    <property type="match status" value="1"/>
</dbReference>
<dbReference type="InterPro" id="IPR035965">
    <property type="entry name" value="PAS-like_dom_sf"/>
</dbReference>
<dbReference type="SUPFAM" id="SSF55785">
    <property type="entry name" value="PYP-like sensor domain (PAS domain)"/>
    <property type="match status" value="1"/>
</dbReference>
<dbReference type="AlphaFoldDB" id="F2J3K9"/>
<dbReference type="Pfam" id="PF08447">
    <property type="entry name" value="PAS_3"/>
    <property type="match status" value="1"/>
</dbReference>
<evidence type="ECO:0000313" key="2">
    <source>
        <dbReference type="EMBL" id="ADZ72145.1"/>
    </source>
</evidence>
<name>F2J3K9_POLGS</name>
<dbReference type="InterPro" id="IPR000014">
    <property type="entry name" value="PAS"/>
</dbReference>
<dbReference type="STRING" id="991905.SL003B_3724"/>
<dbReference type="CDD" id="cd00130">
    <property type="entry name" value="PAS"/>
    <property type="match status" value="1"/>
</dbReference>
<organism evidence="2 3">
    <name type="scientific">Polymorphum gilvum (strain LMG 25793 / CGMCC 1.9160 / SL003B-26A1)</name>
    <dbReference type="NCBI Taxonomy" id="991905"/>
    <lineage>
        <taxon>Bacteria</taxon>
        <taxon>Pseudomonadati</taxon>
        <taxon>Pseudomonadota</taxon>
        <taxon>Alphaproteobacteria</taxon>
        <taxon>Rhodobacterales</taxon>
        <taxon>Paracoccaceae</taxon>
        <taxon>Polymorphum</taxon>
    </lineage>
</organism>
<feature type="domain" description="PAS fold-3" evidence="1">
    <location>
        <begin position="27"/>
        <end position="108"/>
    </location>
</feature>
<protein>
    <submittedName>
        <fullName evidence="2">Chemotaxis sensory transducer</fullName>
    </submittedName>
</protein>
<dbReference type="HOGENOM" id="CLU_097884_0_1_5"/>
<dbReference type="EMBL" id="CP002568">
    <property type="protein sequence ID" value="ADZ72145.1"/>
    <property type="molecule type" value="Genomic_DNA"/>
</dbReference>
<keyword evidence="3" id="KW-1185">Reference proteome</keyword>
<reference evidence="2 3" key="1">
    <citation type="journal article" date="2011" name="J. Bacteriol.">
        <title>Complete genome sequence of Polymorphum gilvum SL003B-26A1T, a crude oil-degrading bacterium from oil-polluted saline soil.</title>
        <authorList>
            <person name="Li S.G."/>
            <person name="Tang Y.Q."/>
            <person name="Nie Y."/>
            <person name="Cai M."/>
            <person name="Wu X.L."/>
        </authorList>
    </citation>
    <scope>NUCLEOTIDE SEQUENCE [LARGE SCALE GENOMIC DNA]</scope>
    <source>
        <strain evidence="3">LMG 25793 / CGMCC 1.9160 / SL003B-26A1</strain>
    </source>
</reference>
<gene>
    <name evidence="2" type="ordered locus">SL003B_3724</name>
</gene>
<dbReference type="eggNOG" id="COG3829">
    <property type="taxonomic scope" value="Bacteria"/>
</dbReference>
<evidence type="ECO:0000259" key="1">
    <source>
        <dbReference type="Pfam" id="PF08447"/>
    </source>
</evidence>
<accession>F2J3K9</accession>